<keyword evidence="2" id="KW-1185">Reference proteome</keyword>
<organism evidence="1 2">
    <name type="scientific">Eumeta variegata</name>
    <name type="common">Bagworm moth</name>
    <name type="synonym">Eumeta japonica</name>
    <dbReference type="NCBI Taxonomy" id="151549"/>
    <lineage>
        <taxon>Eukaryota</taxon>
        <taxon>Metazoa</taxon>
        <taxon>Ecdysozoa</taxon>
        <taxon>Arthropoda</taxon>
        <taxon>Hexapoda</taxon>
        <taxon>Insecta</taxon>
        <taxon>Pterygota</taxon>
        <taxon>Neoptera</taxon>
        <taxon>Endopterygota</taxon>
        <taxon>Lepidoptera</taxon>
        <taxon>Glossata</taxon>
        <taxon>Ditrysia</taxon>
        <taxon>Tineoidea</taxon>
        <taxon>Psychidae</taxon>
        <taxon>Oiketicinae</taxon>
        <taxon>Eumeta</taxon>
    </lineage>
</organism>
<protein>
    <submittedName>
        <fullName evidence="1">Uncharacterized protein</fullName>
    </submittedName>
</protein>
<evidence type="ECO:0000313" key="2">
    <source>
        <dbReference type="Proteomes" id="UP000299102"/>
    </source>
</evidence>
<dbReference type="AlphaFoldDB" id="A0A4C1YNL9"/>
<accession>A0A4C1YNL9</accession>
<reference evidence="1 2" key="1">
    <citation type="journal article" date="2019" name="Commun. Biol.">
        <title>The bagworm genome reveals a unique fibroin gene that provides high tensile strength.</title>
        <authorList>
            <person name="Kono N."/>
            <person name="Nakamura H."/>
            <person name="Ohtoshi R."/>
            <person name="Tomita M."/>
            <person name="Numata K."/>
            <person name="Arakawa K."/>
        </authorList>
    </citation>
    <scope>NUCLEOTIDE SEQUENCE [LARGE SCALE GENOMIC DNA]</scope>
</reference>
<name>A0A4C1YNL9_EUMVA</name>
<evidence type="ECO:0000313" key="1">
    <source>
        <dbReference type="EMBL" id="GBP75987.1"/>
    </source>
</evidence>
<gene>
    <name evidence="1" type="ORF">EVAR_32238_1</name>
</gene>
<dbReference type="Proteomes" id="UP000299102">
    <property type="component" value="Unassembled WGS sequence"/>
</dbReference>
<comment type="caution">
    <text evidence="1">The sequence shown here is derived from an EMBL/GenBank/DDBJ whole genome shotgun (WGS) entry which is preliminary data.</text>
</comment>
<sequence length="116" mass="12900">MYLNSCPRPARTCRRRLRKSRSEHRQEWCGASYAGPVTLQPASASHRTGLHKKVLVEFTFVVRNPGPAGARLLQCAIGSRLASASFFFPFAPPVTLIYLCIGSEMMKLVRCMAEDA</sequence>
<proteinExistence type="predicted"/>
<dbReference type="EMBL" id="BGZK01001270">
    <property type="protein sequence ID" value="GBP75987.1"/>
    <property type="molecule type" value="Genomic_DNA"/>
</dbReference>